<evidence type="ECO:0000256" key="3">
    <source>
        <dbReference type="ARBA" id="ARBA00022912"/>
    </source>
</evidence>
<accession>A0AAD6HF92</accession>
<dbReference type="InterPro" id="IPR000340">
    <property type="entry name" value="Dual-sp_phosphatase_cat-dom"/>
</dbReference>
<reference evidence="8" key="2">
    <citation type="submission" date="2023-01" db="EMBL/GenBank/DDBJ databases">
        <authorList>
            <person name="Petersen C."/>
        </authorList>
    </citation>
    <scope>NUCLEOTIDE SEQUENCE</scope>
    <source>
        <strain evidence="8">IBT 17514</strain>
    </source>
</reference>
<dbReference type="PROSITE" id="PS00383">
    <property type="entry name" value="TYR_PHOSPHATASE_1"/>
    <property type="match status" value="1"/>
</dbReference>
<dbReference type="InterPro" id="IPR016130">
    <property type="entry name" value="Tyr_Pase_AS"/>
</dbReference>
<dbReference type="PANTHER" id="PTHR45948">
    <property type="entry name" value="DUAL SPECIFICITY PROTEIN PHOSPHATASE DDB_G0269404-RELATED"/>
    <property type="match status" value="1"/>
</dbReference>
<evidence type="ECO:0000256" key="2">
    <source>
        <dbReference type="ARBA" id="ARBA00022801"/>
    </source>
</evidence>
<dbReference type="GO" id="GO:0004725">
    <property type="term" value="F:protein tyrosine phosphatase activity"/>
    <property type="evidence" value="ECO:0007669"/>
    <property type="project" value="TreeGrafter"/>
</dbReference>
<dbReference type="PROSITE" id="PS50056">
    <property type="entry name" value="TYR_PHOSPHATASE_2"/>
    <property type="match status" value="1"/>
</dbReference>
<protein>
    <recommendedName>
        <fullName evidence="7">Tyrosine specific protein phosphatases domain-containing protein</fullName>
    </recommendedName>
</protein>
<organism evidence="8 9">
    <name type="scientific">Penicillium malachiteum</name>
    <dbReference type="NCBI Taxonomy" id="1324776"/>
    <lineage>
        <taxon>Eukaryota</taxon>
        <taxon>Fungi</taxon>
        <taxon>Dikarya</taxon>
        <taxon>Ascomycota</taxon>
        <taxon>Pezizomycotina</taxon>
        <taxon>Eurotiomycetes</taxon>
        <taxon>Eurotiomycetidae</taxon>
        <taxon>Eurotiales</taxon>
        <taxon>Aspergillaceae</taxon>
        <taxon>Penicillium</taxon>
    </lineage>
</organism>
<evidence type="ECO:0000313" key="9">
    <source>
        <dbReference type="Proteomes" id="UP001215712"/>
    </source>
</evidence>
<keyword evidence="9" id="KW-1185">Reference proteome</keyword>
<dbReference type="InterPro" id="IPR029021">
    <property type="entry name" value="Prot-tyrosine_phosphatase-like"/>
</dbReference>
<evidence type="ECO:0000313" key="8">
    <source>
        <dbReference type="EMBL" id="KAJ5710185.1"/>
    </source>
</evidence>
<evidence type="ECO:0000256" key="5">
    <source>
        <dbReference type="ARBA" id="ARBA00048336"/>
    </source>
</evidence>
<keyword evidence="2" id="KW-0378">Hydrolase</keyword>
<dbReference type="AlphaFoldDB" id="A0AAD6HF92"/>
<evidence type="ECO:0000256" key="4">
    <source>
        <dbReference type="ARBA" id="ARBA00047761"/>
    </source>
</evidence>
<evidence type="ECO:0000256" key="6">
    <source>
        <dbReference type="SAM" id="MobiDB-lite"/>
    </source>
</evidence>
<proteinExistence type="inferred from homology"/>
<dbReference type="EMBL" id="JAQJAN010000017">
    <property type="protein sequence ID" value="KAJ5710185.1"/>
    <property type="molecule type" value="Genomic_DNA"/>
</dbReference>
<gene>
    <name evidence="8" type="ORF">N7493_009777</name>
</gene>
<keyword evidence="3" id="KW-0904">Protein phosphatase</keyword>
<comment type="catalytic activity">
    <reaction evidence="4">
        <text>O-phospho-L-seryl-[protein] + H2O = L-seryl-[protein] + phosphate</text>
        <dbReference type="Rhea" id="RHEA:20629"/>
        <dbReference type="Rhea" id="RHEA-COMP:9863"/>
        <dbReference type="Rhea" id="RHEA-COMP:11604"/>
        <dbReference type="ChEBI" id="CHEBI:15377"/>
        <dbReference type="ChEBI" id="CHEBI:29999"/>
        <dbReference type="ChEBI" id="CHEBI:43474"/>
        <dbReference type="ChEBI" id="CHEBI:83421"/>
        <dbReference type="EC" id="3.1.3.16"/>
    </reaction>
</comment>
<dbReference type="InterPro" id="IPR000387">
    <property type="entry name" value="Tyr_Pase_dom"/>
</dbReference>
<dbReference type="Proteomes" id="UP001215712">
    <property type="component" value="Unassembled WGS sequence"/>
</dbReference>
<comment type="catalytic activity">
    <reaction evidence="5">
        <text>O-phospho-L-threonyl-[protein] + H2O = L-threonyl-[protein] + phosphate</text>
        <dbReference type="Rhea" id="RHEA:47004"/>
        <dbReference type="Rhea" id="RHEA-COMP:11060"/>
        <dbReference type="Rhea" id="RHEA-COMP:11605"/>
        <dbReference type="ChEBI" id="CHEBI:15377"/>
        <dbReference type="ChEBI" id="CHEBI:30013"/>
        <dbReference type="ChEBI" id="CHEBI:43474"/>
        <dbReference type="ChEBI" id="CHEBI:61977"/>
        <dbReference type="EC" id="3.1.3.16"/>
    </reaction>
</comment>
<sequence>MASSELSFLSSILIPGTSEQVRHASESPVVEAPGNLTSSAPAPAPAPNPTAAVLIHCVTGKSRSPTIVIALLMQKLRIPFTEIIKFVKSKQKVQPNRGFLRQLEAWDQVEYQIWEDEEKTVPKAAYKDFLEEQKALLKERELKKTLQPEPAKL</sequence>
<dbReference type="GO" id="GO:0004722">
    <property type="term" value="F:protein serine/threonine phosphatase activity"/>
    <property type="evidence" value="ECO:0007669"/>
    <property type="project" value="UniProtKB-EC"/>
</dbReference>
<dbReference type="GO" id="GO:0005829">
    <property type="term" value="C:cytosol"/>
    <property type="evidence" value="ECO:0007669"/>
    <property type="project" value="TreeGrafter"/>
</dbReference>
<feature type="domain" description="Tyrosine specific protein phosphatases" evidence="7">
    <location>
        <begin position="47"/>
        <end position="91"/>
    </location>
</feature>
<evidence type="ECO:0000259" key="7">
    <source>
        <dbReference type="PROSITE" id="PS50056"/>
    </source>
</evidence>
<evidence type="ECO:0000256" key="1">
    <source>
        <dbReference type="ARBA" id="ARBA00008601"/>
    </source>
</evidence>
<dbReference type="SUPFAM" id="SSF52799">
    <property type="entry name" value="(Phosphotyrosine protein) phosphatases II"/>
    <property type="match status" value="1"/>
</dbReference>
<comment type="caution">
    <text evidence="8">The sequence shown here is derived from an EMBL/GenBank/DDBJ whole genome shotgun (WGS) entry which is preliminary data.</text>
</comment>
<dbReference type="PANTHER" id="PTHR45948:SF2">
    <property type="entry name" value="DUAL SPECIFICITY PROTEIN PHOSPHATASE"/>
    <property type="match status" value="1"/>
</dbReference>
<reference evidence="8" key="1">
    <citation type="journal article" date="2023" name="IMA Fungus">
        <title>Comparative genomic study of the Penicillium genus elucidates a diverse pangenome and 15 lateral gene transfer events.</title>
        <authorList>
            <person name="Petersen C."/>
            <person name="Sorensen T."/>
            <person name="Nielsen M.R."/>
            <person name="Sondergaard T.E."/>
            <person name="Sorensen J.L."/>
            <person name="Fitzpatrick D.A."/>
            <person name="Frisvad J.C."/>
            <person name="Nielsen K.L."/>
        </authorList>
    </citation>
    <scope>NUCLEOTIDE SEQUENCE</scope>
    <source>
        <strain evidence="8">IBT 17514</strain>
    </source>
</reference>
<dbReference type="GO" id="GO:0007165">
    <property type="term" value="P:signal transduction"/>
    <property type="evidence" value="ECO:0007669"/>
    <property type="project" value="TreeGrafter"/>
</dbReference>
<dbReference type="Gene3D" id="3.90.190.10">
    <property type="entry name" value="Protein tyrosine phosphatase superfamily"/>
    <property type="match status" value="1"/>
</dbReference>
<comment type="similarity">
    <text evidence="1">Belongs to the protein-tyrosine phosphatase family. Non-receptor class dual specificity subfamily.</text>
</comment>
<feature type="region of interest" description="Disordered" evidence="6">
    <location>
        <begin position="23"/>
        <end position="45"/>
    </location>
</feature>
<name>A0AAD6HF92_9EURO</name>
<dbReference type="CDD" id="cd14498">
    <property type="entry name" value="DSP"/>
    <property type="match status" value="1"/>
</dbReference>
<dbReference type="Pfam" id="PF00782">
    <property type="entry name" value="DSPc"/>
    <property type="match status" value="1"/>
</dbReference>